<keyword evidence="1" id="KW-0472">Membrane</keyword>
<name>A0A366ER49_9BACI</name>
<keyword evidence="1" id="KW-0812">Transmembrane</keyword>
<proteinExistence type="predicted"/>
<evidence type="ECO:0000313" key="2">
    <source>
        <dbReference type="EMBL" id="RBP04877.1"/>
    </source>
</evidence>
<dbReference type="AlphaFoldDB" id="A0A366ER49"/>
<evidence type="ECO:0000313" key="3">
    <source>
        <dbReference type="Proteomes" id="UP000252118"/>
    </source>
</evidence>
<reference evidence="2 3" key="1">
    <citation type="submission" date="2018-06" db="EMBL/GenBank/DDBJ databases">
        <title>Freshwater and sediment microbial communities from various areas in North America, analyzing microbe dynamics in response to fracking.</title>
        <authorList>
            <person name="Lamendella R."/>
        </authorList>
    </citation>
    <scope>NUCLEOTIDE SEQUENCE [LARGE SCALE GENOMIC DNA]</scope>
    <source>
        <strain evidence="2 3">97B</strain>
    </source>
</reference>
<evidence type="ECO:0000256" key="1">
    <source>
        <dbReference type="SAM" id="Phobius"/>
    </source>
</evidence>
<dbReference type="Proteomes" id="UP000252118">
    <property type="component" value="Unassembled WGS sequence"/>
</dbReference>
<accession>A0A366ER49</accession>
<comment type="caution">
    <text evidence="2">The sequence shown here is derived from an EMBL/GenBank/DDBJ whole genome shotgun (WGS) entry which is preliminary data.</text>
</comment>
<gene>
    <name evidence="2" type="ORF">DET59_105166</name>
</gene>
<feature type="transmembrane region" description="Helical" evidence="1">
    <location>
        <begin position="7"/>
        <end position="29"/>
    </location>
</feature>
<dbReference type="OrthoDB" id="2444734at2"/>
<protein>
    <submittedName>
        <fullName evidence="2">Uncharacterized protein</fullName>
    </submittedName>
</protein>
<dbReference type="RefSeq" id="WP_113969305.1">
    <property type="nucleotide sequence ID" value="NZ_QNRJ01000005.1"/>
</dbReference>
<organism evidence="2 3">
    <name type="scientific">Rossellomorea aquimaris</name>
    <dbReference type="NCBI Taxonomy" id="189382"/>
    <lineage>
        <taxon>Bacteria</taxon>
        <taxon>Bacillati</taxon>
        <taxon>Bacillota</taxon>
        <taxon>Bacilli</taxon>
        <taxon>Bacillales</taxon>
        <taxon>Bacillaceae</taxon>
        <taxon>Rossellomorea</taxon>
    </lineage>
</organism>
<keyword evidence="1" id="KW-1133">Transmembrane helix</keyword>
<sequence length="112" mass="12968">MREKLKVFGIPIGIMLLFIAALFFHQLLLVKELPQPNWSRSLPLDFTSKERPQVFQNNGELYLSSKGKIHAFTINDEMSVADERVIDTKITRGYPFWTDGNEFIYYKAGNLV</sequence>
<dbReference type="EMBL" id="QNRJ01000005">
    <property type="protein sequence ID" value="RBP04877.1"/>
    <property type="molecule type" value="Genomic_DNA"/>
</dbReference>